<proteinExistence type="predicted"/>
<dbReference type="KEGG" id="tsa:AciPR4_2380"/>
<protein>
    <submittedName>
        <fullName evidence="3">MazG nucleotide pyrophosphohydrolase</fullName>
    </submittedName>
</protein>
<keyword evidence="4" id="KW-1185">Reference proteome</keyword>
<gene>
    <name evidence="3" type="ordered locus">AciPR4_2380</name>
</gene>
<accession>E8UYK7</accession>
<dbReference type="Pfam" id="PF18722">
    <property type="entry name" value="MazG_C"/>
    <property type="match status" value="1"/>
</dbReference>
<reference evidence="3 4" key="1">
    <citation type="journal article" date="2012" name="Stand. Genomic Sci.">
        <title>Complete genome sequence of Terriglobus saanensis type strain SP1PR4(T), an Acidobacteria from tundra soil.</title>
        <authorList>
            <person name="Rawat S.R."/>
            <person name="Mannisto M.K."/>
            <person name="Starovoytov V."/>
            <person name="Goodwin L."/>
            <person name="Nolan M."/>
            <person name="Hauser L."/>
            <person name="Land M."/>
            <person name="Davenport K.W."/>
            <person name="Woyke T."/>
            <person name="Haggblom M.M."/>
        </authorList>
    </citation>
    <scope>NUCLEOTIDE SEQUENCE</scope>
    <source>
        <strain evidence="4">ATCC BAA-1853 / DSM 23119 / SP1PR4</strain>
    </source>
</reference>
<dbReference type="AlphaFoldDB" id="E8UYK7"/>
<evidence type="ECO:0000313" key="4">
    <source>
        <dbReference type="Proteomes" id="UP000006844"/>
    </source>
</evidence>
<dbReference type="CDD" id="cd11541">
    <property type="entry name" value="NTP-PPase_u4"/>
    <property type="match status" value="1"/>
</dbReference>
<dbReference type="Gene3D" id="1.10.287.1080">
    <property type="entry name" value="MazG-like"/>
    <property type="match status" value="1"/>
</dbReference>
<dbReference type="InterPro" id="IPR041407">
    <property type="entry name" value="MazG_C"/>
</dbReference>
<dbReference type="GO" id="GO:0016787">
    <property type="term" value="F:hydrolase activity"/>
    <property type="evidence" value="ECO:0007669"/>
    <property type="project" value="UniProtKB-KW"/>
</dbReference>
<dbReference type="Proteomes" id="UP000006844">
    <property type="component" value="Chromosome"/>
</dbReference>
<dbReference type="EMBL" id="CP002467">
    <property type="protein sequence ID" value="ADV83160.1"/>
    <property type="molecule type" value="Genomic_DNA"/>
</dbReference>
<dbReference type="eggNOG" id="COG1694">
    <property type="taxonomic scope" value="Bacteria"/>
</dbReference>
<organism evidence="3 4">
    <name type="scientific">Terriglobus saanensis (strain ATCC BAA-1853 / DSM 23119 / SP1PR4)</name>
    <dbReference type="NCBI Taxonomy" id="401053"/>
    <lineage>
        <taxon>Bacteria</taxon>
        <taxon>Pseudomonadati</taxon>
        <taxon>Acidobacteriota</taxon>
        <taxon>Terriglobia</taxon>
        <taxon>Terriglobales</taxon>
        <taxon>Acidobacteriaceae</taxon>
        <taxon>Terriglobus</taxon>
    </lineage>
</organism>
<name>E8UYK7_TERSS</name>
<sequence>MRFEDYQKRAMDTNRLGSHNPLTVALYGLAGETGSIHTLYKKRLRDGDRFTGFQDRVKEELGDILWYLTAIASLEGLSLHEIAVQNIEKTTSRWLPTGEDDWVDFDEHFPPNEQLPRKFTAQFVASVEDDISKVEVLINGERLGAKLNDNSYVPDGYRFHDIFHMTCVALLGWSPVVRALLKRKRKSDKETDEVEDGGRAIVIDEALVALVFAYATRHTYLDEIKVLDWQLLDLCHELTSSFEVGKRSLYEWEQTILKTFEIWRKVQTHGGGWVRFDRDTRSVEFSVTELQITPDR</sequence>
<dbReference type="InterPro" id="IPR011379">
    <property type="entry name" value="MazG-related_GP37"/>
</dbReference>
<keyword evidence="3" id="KW-0378">Hydrolase</keyword>
<feature type="domain" description="MazG C-terminal" evidence="2">
    <location>
        <begin position="102"/>
        <end position="287"/>
    </location>
</feature>
<dbReference type="STRING" id="401053.AciPR4_2380"/>
<dbReference type="HOGENOM" id="CLU_775924_0_0_0"/>
<dbReference type="SUPFAM" id="SSF101386">
    <property type="entry name" value="all-alpha NTP pyrophosphatases"/>
    <property type="match status" value="1"/>
</dbReference>
<evidence type="ECO:0000313" key="3">
    <source>
        <dbReference type="EMBL" id="ADV83160.1"/>
    </source>
</evidence>
<dbReference type="OrthoDB" id="350573at2"/>
<evidence type="ECO:0000259" key="1">
    <source>
        <dbReference type="Pfam" id="PF03819"/>
    </source>
</evidence>
<evidence type="ECO:0000259" key="2">
    <source>
        <dbReference type="Pfam" id="PF18722"/>
    </source>
</evidence>
<dbReference type="Pfam" id="PF03819">
    <property type="entry name" value="MazG"/>
    <property type="match status" value="1"/>
</dbReference>
<feature type="domain" description="NTP pyrophosphohydrolase MazG-like" evidence="1">
    <location>
        <begin position="54"/>
        <end position="93"/>
    </location>
</feature>
<dbReference type="InterPro" id="IPR004518">
    <property type="entry name" value="MazG-like_dom"/>
</dbReference>